<comment type="caution">
    <text evidence="2">The sequence shown here is derived from an EMBL/GenBank/DDBJ whole genome shotgun (WGS) entry which is preliminary data.</text>
</comment>
<evidence type="ECO:0000256" key="1">
    <source>
        <dbReference type="SAM" id="MobiDB-lite"/>
    </source>
</evidence>
<sequence length="111" mass="13012">MNGTLELPHNKKRNNDQTSTSNLKSQNEPITKQMLSSAIHDEIQQSKMQDIINLETDQRMNDYEFKVVQDKKGRIKPKLGEGAILNSPYENFQSKFRKKLDDKKIWLSFQE</sequence>
<evidence type="ECO:0000313" key="2">
    <source>
        <dbReference type="EMBL" id="KAK9884379.1"/>
    </source>
</evidence>
<protein>
    <submittedName>
        <fullName evidence="2">Uncharacterized protein</fullName>
    </submittedName>
</protein>
<dbReference type="AlphaFoldDB" id="A0AAW1UU71"/>
<organism evidence="2 3">
    <name type="scientific">Henosepilachna vigintioctopunctata</name>
    <dbReference type="NCBI Taxonomy" id="420089"/>
    <lineage>
        <taxon>Eukaryota</taxon>
        <taxon>Metazoa</taxon>
        <taxon>Ecdysozoa</taxon>
        <taxon>Arthropoda</taxon>
        <taxon>Hexapoda</taxon>
        <taxon>Insecta</taxon>
        <taxon>Pterygota</taxon>
        <taxon>Neoptera</taxon>
        <taxon>Endopterygota</taxon>
        <taxon>Coleoptera</taxon>
        <taxon>Polyphaga</taxon>
        <taxon>Cucujiformia</taxon>
        <taxon>Coccinelloidea</taxon>
        <taxon>Coccinellidae</taxon>
        <taxon>Epilachninae</taxon>
        <taxon>Epilachnini</taxon>
        <taxon>Henosepilachna</taxon>
    </lineage>
</organism>
<feature type="compositionally biased region" description="Polar residues" evidence="1">
    <location>
        <begin position="16"/>
        <end position="31"/>
    </location>
</feature>
<dbReference type="Proteomes" id="UP001431783">
    <property type="component" value="Unassembled WGS sequence"/>
</dbReference>
<name>A0AAW1UU71_9CUCU</name>
<feature type="region of interest" description="Disordered" evidence="1">
    <location>
        <begin position="1"/>
        <end position="31"/>
    </location>
</feature>
<dbReference type="EMBL" id="JARQZJ010000092">
    <property type="protein sequence ID" value="KAK9884379.1"/>
    <property type="molecule type" value="Genomic_DNA"/>
</dbReference>
<proteinExistence type="predicted"/>
<reference evidence="2 3" key="1">
    <citation type="submission" date="2023-03" db="EMBL/GenBank/DDBJ databases">
        <title>Genome insight into feeding habits of ladybird beetles.</title>
        <authorList>
            <person name="Li H.-S."/>
            <person name="Huang Y.-H."/>
            <person name="Pang H."/>
        </authorList>
    </citation>
    <scope>NUCLEOTIDE SEQUENCE [LARGE SCALE GENOMIC DNA]</scope>
    <source>
        <strain evidence="2">SYSU_2023b</strain>
        <tissue evidence="2">Whole body</tissue>
    </source>
</reference>
<evidence type="ECO:0000313" key="3">
    <source>
        <dbReference type="Proteomes" id="UP001431783"/>
    </source>
</evidence>
<accession>A0AAW1UU71</accession>
<keyword evidence="3" id="KW-1185">Reference proteome</keyword>
<gene>
    <name evidence="2" type="ORF">WA026_005334</name>
</gene>